<dbReference type="Pfam" id="PF05974">
    <property type="entry name" value="DUF892"/>
    <property type="match status" value="1"/>
</dbReference>
<gene>
    <name evidence="1" type="ORF">GCM10010967_08570</name>
</gene>
<dbReference type="Gene3D" id="1.20.1260.10">
    <property type="match status" value="1"/>
</dbReference>
<dbReference type="InterPro" id="IPR010287">
    <property type="entry name" value="DUF892_YciF-like"/>
</dbReference>
<dbReference type="InterPro" id="IPR009078">
    <property type="entry name" value="Ferritin-like_SF"/>
</dbReference>
<keyword evidence="2" id="KW-1185">Reference proteome</keyword>
<dbReference type="SUPFAM" id="SSF47240">
    <property type="entry name" value="Ferritin-like"/>
    <property type="match status" value="1"/>
</dbReference>
<sequence>MQAARHLVAAAIGFNKDDHSKQIIMKATKSKTATKQITETDSEKLKELFIDGLKDIYWAEKHLSKALTKMSKNATSEELKTAFEQHTTETEEHAARLEEIFGRIGEKAQAKKCAAMEGLIEEANEILESTEKGTMVRDCGLIMAAQKVEHYEIASYGTLRNIARMLGHSDVADMLQQTLDQEGETDHKLTELAEAYVNEEASAE</sequence>
<evidence type="ECO:0000313" key="2">
    <source>
        <dbReference type="Proteomes" id="UP000632339"/>
    </source>
</evidence>
<dbReference type="InterPro" id="IPR012347">
    <property type="entry name" value="Ferritin-like"/>
</dbReference>
<organism evidence="1 2">
    <name type="scientific">Dyadobacter beijingensis</name>
    <dbReference type="NCBI Taxonomy" id="365489"/>
    <lineage>
        <taxon>Bacteria</taxon>
        <taxon>Pseudomonadati</taxon>
        <taxon>Bacteroidota</taxon>
        <taxon>Cytophagia</taxon>
        <taxon>Cytophagales</taxon>
        <taxon>Spirosomataceae</taxon>
        <taxon>Dyadobacter</taxon>
    </lineage>
</organism>
<dbReference type="EMBL" id="BMLI01000001">
    <property type="protein sequence ID" value="GGM79111.1"/>
    <property type="molecule type" value="Genomic_DNA"/>
</dbReference>
<comment type="caution">
    <text evidence="1">The sequence shown here is derived from an EMBL/GenBank/DDBJ whole genome shotgun (WGS) entry which is preliminary data.</text>
</comment>
<dbReference type="PANTHER" id="PTHR30565:SF9">
    <property type="entry name" value="PROTEIN YCIF"/>
    <property type="match status" value="1"/>
</dbReference>
<dbReference type="CDD" id="cd07909">
    <property type="entry name" value="YciF"/>
    <property type="match status" value="1"/>
</dbReference>
<dbReference type="Proteomes" id="UP000632339">
    <property type="component" value="Unassembled WGS sequence"/>
</dbReference>
<name>A0ABQ2HET3_9BACT</name>
<dbReference type="PANTHER" id="PTHR30565">
    <property type="entry name" value="PROTEIN YCIF"/>
    <property type="match status" value="1"/>
</dbReference>
<reference evidence="2" key="1">
    <citation type="journal article" date="2019" name="Int. J. Syst. Evol. Microbiol.">
        <title>The Global Catalogue of Microorganisms (GCM) 10K type strain sequencing project: providing services to taxonomists for standard genome sequencing and annotation.</title>
        <authorList>
            <consortium name="The Broad Institute Genomics Platform"/>
            <consortium name="The Broad Institute Genome Sequencing Center for Infectious Disease"/>
            <person name="Wu L."/>
            <person name="Ma J."/>
        </authorList>
    </citation>
    <scope>NUCLEOTIDE SEQUENCE [LARGE SCALE GENOMIC DNA]</scope>
    <source>
        <strain evidence="2">CGMCC 1.6375</strain>
    </source>
</reference>
<protein>
    <submittedName>
        <fullName evidence="1">YciE/YciF family protein</fullName>
    </submittedName>
</protein>
<accession>A0ABQ2HET3</accession>
<evidence type="ECO:0000313" key="1">
    <source>
        <dbReference type="EMBL" id="GGM79111.1"/>
    </source>
</evidence>
<dbReference type="InterPro" id="IPR047114">
    <property type="entry name" value="YciF"/>
</dbReference>
<proteinExistence type="predicted"/>